<keyword evidence="3" id="KW-1185">Reference proteome</keyword>
<proteinExistence type="predicted"/>
<evidence type="ECO:0000313" key="3">
    <source>
        <dbReference type="Proteomes" id="UP000324222"/>
    </source>
</evidence>
<evidence type="ECO:0000256" key="1">
    <source>
        <dbReference type="SAM" id="MobiDB-lite"/>
    </source>
</evidence>
<evidence type="ECO:0000313" key="2">
    <source>
        <dbReference type="EMBL" id="MPC91222.1"/>
    </source>
</evidence>
<reference evidence="2 3" key="1">
    <citation type="submission" date="2019-05" db="EMBL/GenBank/DDBJ databases">
        <title>Another draft genome of Portunus trituberculatus and its Hox gene families provides insights of decapod evolution.</title>
        <authorList>
            <person name="Jeong J.-H."/>
            <person name="Song I."/>
            <person name="Kim S."/>
            <person name="Choi T."/>
            <person name="Kim D."/>
            <person name="Ryu S."/>
            <person name="Kim W."/>
        </authorList>
    </citation>
    <scope>NUCLEOTIDE SEQUENCE [LARGE SCALE GENOMIC DNA]</scope>
    <source>
        <tissue evidence="2">Muscle</tissue>
    </source>
</reference>
<gene>
    <name evidence="2" type="ORF">E2C01_086243</name>
</gene>
<organism evidence="2 3">
    <name type="scientific">Portunus trituberculatus</name>
    <name type="common">Swimming crab</name>
    <name type="synonym">Neptunus trituberculatus</name>
    <dbReference type="NCBI Taxonomy" id="210409"/>
    <lineage>
        <taxon>Eukaryota</taxon>
        <taxon>Metazoa</taxon>
        <taxon>Ecdysozoa</taxon>
        <taxon>Arthropoda</taxon>
        <taxon>Crustacea</taxon>
        <taxon>Multicrustacea</taxon>
        <taxon>Malacostraca</taxon>
        <taxon>Eumalacostraca</taxon>
        <taxon>Eucarida</taxon>
        <taxon>Decapoda</taxon>
        <taxon>Pleocyemata</taxon>
        <taxon>Brachyura</taxon>
        <taxon>Eubrachyura</taxon>
        <taxon>Portunoidea</taxon>
        <taxon>Portunidae</taxon>
        <taxon>Portuninae</taxon>
        <taxon>Portunus</taxon>
    </lineage>
</organism>
<feature type="region of interest" description="Disordered" evidence="1">
    <location>
        <begin position="74"/>
        <end position="107"/>
    </location>
</feature>
<comment type="caution">
    <text evidence="2">The sequence shown here is derived from an EMBL/GenBank/DDBJ whole genome shotgun (WGS) entry which is preliminary data.</text>
</comment>
<protein>
    <submittedName>
        <fullName evidence="2">Uncharacterized protein</fullName>
    </submittedName>
</protein>
<name>A0A5B7J4X7_PORTR</name>
<dbReference type="AlphaFoldDB" id="A0A5B7J4X7"/>
<sequence>MQRKKLWKGEGWQLGVPSKHHRSIDGETGRVTGTSSGWIRYEAPHCVTLPPSGRWMLLPHRVCGTPSGNHVVYGLYPPPPPNSSQPDHFAPNSTEAPNAVFSEAGKA</sequence>
<accession>A0A5B7J4X7</accession>
<dbReference type="Proteomes" id="UP000324222">
    <property type="component" value="Unassembled WGS sequence"/>
</dbReference>
<feature type="region of interest" description="Disordered" evidence="1">
    <location>
        <begin position="1"/>
        <end position="35"/>
    </location>
</feature>
<dbReference type="EMBL" id="VSRR010087024">
    <property type="protein sequence ID" value="MPC91222.1"/>
    <property type="molecule type" value="Genomic_DNA"/>
</dbReference>